<evidence type="ECO:0000256" key="10">
    <source>
        <dbReference type="PIRSR" id="PIRSR000485-2"/>
    </source>
</evidence>
<sequence length="457" mass="50463">MNCEHDKPKEECGVFGILGSEDNAARLAFSGLRALQHRGQESCGITISNKISMKTYKALGLVTSVFNDGILDSLHGSSAIGHVRYSTTGSNHIKNAQPLTLSTQFGEIALAHNGNIMNAQELRLSLTRAGHRFESTADSEVILHLINQQASSLENAISNALNKLYGAYSLVVMTNNALIGIRDPFGLRPLCLGRLGKAYCLASESFALQSINATFIRDIAPGEMIIINETGIQSHQVVNTSKTCCCAFEYIYFAHPASTIDSINVEKSRFWMGQELAREYPIDADVVIPVPRSGRHAALGYASARRLPLEEALLKTTQYDRSFIQPAQPLRELVVTKTIKVQPEVIRSKRVILIDDSLVRGTTAVKLVKLIREAGAREVHLLIASPRVQFPCYYGIDIAEKAELIAAQMSVDKIREYLNADTLYYLSQAGLLRSVFSQDVCLACFNKRYPLKPRIPY</sequence>
<evidence type="ECO:0000256" key="3">
    <source>
        <dbReference type="ARBA" id="ARBA00022676"/>
    </source>
</evidence>
<dbReference type="SUPFAM" id="SSF53271">
    <property type="entry name" value="PRTase-like"/>
    <property type="match status" value="1"/>
</dbReference>
<keyword evidence="3 7" id="KW-0328">Glycosyltransferase</keyword>
<dbReference type="HAMAP" id="MF_01931">
    <property type="entry name" value="PurF"/>
    <property type="match status" value="1"/>
</dbReference>
<dbReference type="STRING" id="646529.Desaci_2484"/>
<evidence type="ECO:0000256" key="1">
    <source>
        <dbReference type="ARBA" id="ARBA00005209"/>
    </source>
</evidence>
<feature type="binding site" evidence="7 11">
    <location>
        <position position="441"/>
    </location>
    <ligand>
        <name>[4Fe-4S] cluster</name>
        <dbReference type="ChEBI" id="CHEBI:49883"/>
    </ligand>
</feature>
<dbReference type="InterPro" id="IPR017932">
    <property type="entry name" value="GATase_2_dom"/>
</dbReference>
<comment type="cofactor">
    <cofactor evidence="7 10">
        <name>Mg(2+)</name>
        <dbReference type="ChEBI" id="CHEBI:18420"/>
    </cofactor>
    <text evidence="7 10">Binds 1 Mg(2+) ion per subunit.</text>
</comment>
<accession>I4D6K6</accession>
<feature type="binding site" evidence="7 11">
    <location>
        <position position="392"/>
    </location>
    <ligand>
        <name>[4Fe-4S] cluster</name>
        <dbReference type="ChEBI" id="CHEBI:49883"/>
    </ligand>
</feature>
<dbReference type="CDD" id="cd06223">
    <property type="entry name" value="PRTases_typeI"/>
    <property type="match status" value="1"/>
</dbReference>
<dbReference type="NCBIfam" id="TIGR01134">
    <property type="entry name" value="purF"/>
    <property type="match status" value="1"/>
</dbReference>
<dbReference type="PANTHER" id="PTHR11907">
    <property type="entry name" value="AMIDOPHOSPHORIBOSYLTRANSFERASE"/>
    <property type="match status" value="1"/>
</dbReference>
<dbReference type="PIRSF" id="PIRSF000485">
    <property type="entry name" value="Amd_phspho_trans"/>
    <property type="match status" value="1"/>
</dbReference>
<dbReference type="GO" id="GO:0006189">
    <property type="term" value="P:'de novo' IMP biosynthetic process"/>
    <property type="evidence" value="ECO:0007669"/>
    <property type="project" value="UniProtKB-UniRule"/>
</dbReference>
<dbReference type="InterPro" id="IPR005854">
    <property type="entry name" value="PurF"/>
</dbReference>
<comment type="cofactor">
    <cofactor evidence="7 11">
        <name>[4Fe-4S] cluster</name>
        <dbReference type="ChEBI" id="CHEBI:49883"/>
    </cofactor>
    <text evidence="7 11">Binds 1 [4Fe-4S] cluster per subunit.</text>
</comment>
<dbReference type="CDD" id="cd00715">
    <property type="entry name" value="GPATase_N"/>
    <property type="match status" value="1"/>
</dbReference>
<evidence type="ECO:0000256" key="5">
    <source>
        <dbReference type="ARBA" id="ARBA00022755"/>
    </source>
</evidence>
<comment type="function">
    <text evidence="7">Catalyzes the formation of phosphoribosylamine from phosphoribosylpyrophosphate (PRPP) and glutamine.</text>
</comment>
<dbReference type="EC" id="2.4.2.14" evidence="7"/>
<dbReference type="GO" id="GO:0009113">
    <property type="term" value="P:purine nucleobase biosynthetic process"/>
    <property type="evidence" value="ECO:0007669"/>
    <property type="project" value="UniProtKB-UniRule"/>
</dbReference>
<keyword evidence="5 7" id="KW-0658">Purine biosynthesis</keyword>
<name>I4D6K6_DESAJ</name>
<dbReference type="OrthoDB" id="9801213at2"/>
<keyword evidence="7 10" id="KW-0460">Magnesium</keyword>
<comment type="similarity">
    <text evidence="2 7 8">In the C-terminal section; belongs to the purine/pyrimidine phosphoribosyltransferase family.</text>
</comment>
<keyword evidence="7 11" id="KW-0408">Iron</keyword>
<dbReference type="UniPathway" id="UPA00074">
    <property type="reaction ID" value="UER00124"/>
</dbReference>
<dbReference type="GO" id="GO:0051539">
    <property type="term" value="F:4 iron, 4 sulfur cluster binding"/>
    <property type="evidence" value="ECO:0007669"/>
    <property type="project" value="UniProtKB-KW"/>
</dbReference>
<keyword evidence="6 7" id="KW-0315">Glutamine amidotransferase</keyword>
<feature type="binding site" evidence="7 11">
    <location>
        <position position="444"/>
    </location>
    <ligand>
        <name>[4Fe-4S] cluster</name>
        <dbReference type="ChEBI" id="CHEBI:49883"/>
    </ligand>
</feature>
<evidence type="ECO:0000256" key="11">
    <source>
        <dbReference type="PIRSR" id="PIRSR000485-3"/>
    </source>
</evidence>
<keyword evidence="7 10" id="KW-0479">Metal-binding</keyword>
<dbReference type="InterPro" id="IPR000836">
    <property type="entry name" value="PRTase_dom"/>
</dbReference>
<dbReference type="Gene3D" id="3.40.50.2020">
    <property type="match status" value="1"/>
</dbReference>
<dbReference type="SUPFAM" id="SSF56235">
    <property type="entry name" value="N-terminal nucleophile aminohydrolases (Ntn hydrolases)"/>
    <property type="match status" value="1"/>
</dbReference>
<feature type="binding site" evidence="7 10">
    <location>
        <position position="356"/>
    </location>
    <ligand>
        <name>Mg(2+)</name>
        <dbReference type="ChEBI" id="CHEBI:18420"/>
    </ligand>
</feature>
<keyword evidence="7" id="KW-0004">4Fe-4S</keyword>
<dbReference type="InterPro" id="IPR029055">
    <property type="entry name" value="Ntn_hydrolases_N"/>
</dbReference>
<reference evidence="13 14" key="1">
    <citation type="journal article" date="2012" name="J. Bacteriol.">
        <title>Complete genome sequences of Desulfosporosinus orientis DSM765T, Desulfosporosinus youngiae DSM17734T, Desulfosporosinus meridiei DSM13257T, and Desulfosporosinus acidiphilus DSM22704T.</title>
        <authorList>
            <person name="Pester M."/>
            <person name="Brambilla E."/>
            <person name="Alazard D."/>
            <person name="Rattei T."/>
            <person name="Weinmaier T."/>
            <person name="Han J."/>
            <person name="Lucas S."/>
            <person name="Lapidus A."/>
            <person name="Cheng J.F."/>
            <person name="Goodwin L."/>
            <person name="Pitluck S."/>
            <person name="Peters L."/>
            <person name="Ovchinnikova G."/>
            <person name="Teshima H."/>
            <person name="Detter J.C."/>
            <person name="Han C.S."/>
            <person name="Tapia R."/>
            <person name="Land M.L."/>
            <person name="Hauser L."/>
            <person name="Kyrpides N.C."/>
            <person name="Ivanova N.N."/>
            <person name="Pagani I."/>
            <person name="Huntmann M."/>
            <person name="Wei C.L."/>
            <person name="Davenport K.W."/>
            <person name="Daligault H."/>
            <person name="Chain P.S."/>
            <person name="Chen A."/>
            <person name="Mavromatis K."/>
            <person name="Markowitz V."/>
            <person name="Szeto E."/>
            <person name="Mikhailova N."/>
            <person name="Pati A."/>
            <person name="Wagner M."/>
            <person name="Woyke T."/>
            <person name="Ollivier B."/>
            <person name="Klenk H.P."/>
            <person name="Spring S."/>
            <person name="Loy A."/>
        </authorList>
    </citation>
    <scope>NUCLEOTIDE SEQUENCE [LARGE SCALE GENOMIC DNA]</scope>
    <source>
        <strain evidence="14">DSM 22704 / JCM 16185 / SJ4</strain>
    </source>
</reference>
<feature type="binding site" evidence="7 10">
    <location>
        <position position="293"/>
    </location>
    <ligand>
        <name>Mg(2+)</name>
        <dbReference type="ChEBI" id="CHEBI:18420"/>
    </ligand>
</feature>
<protein>
    <recommendedName>
        <fullName evidence="7">Amidophosphoribosyltransferase</fullName>
        <shortName evidence="7">ATase</shortName>
        <ecNumber evidence="7">2.4.2.14</ecNumber>
    </recommendedName>
    <alternativeName>
        <fullName evidence="7">Glutamine phosphoribosylpyrophosphate amidotransferase</fullName>
        <shortName evidence="7">GPATase</shortName>
    </alternativeName>
</protein>
<dbReference type="InterPro" id="IPR029057">
    <property type="entry name" value="PRTase-like"/>
</dbReference>
<evidence type="ECO:0000256" key="7">
    <source>
        <dbReference type="HAMAP-Rule" id="MF_01931"/>
    </source>
</evidence>
<dbReference type="RefSeq" id="WP_014827428.1">
    <property type="nucleotide sequence ID" value="NC_018068.1"/>
</dbReference>
<evidence type="ECO:0000256" key="9">
    <source>
        <dbReference type="PIRSR" id="PIRSR000485-1"/>
    </source>
</evidence>
<evidence type="ECO:0000313" key="13">
    <source>
        <dbReference type="EMBL" id="AFM41430.1"/>
    </source>
</evidence>
<dbReference type="Proteomes" id="UP000002892">
    <property type="component" value="Chromosome"/>
</dbReference>
<keyword evidence="4 7" id="KW-0808">Transferase</keyword>
<feature type="binding site" evidence="7 10">
    <location>
        <position position="355"/>
    </location>
    <ligand>
        <name>Mg(2+)</name>
        <dbReference type="ChEBI" id="CHEBI:18420"/>
    </ligand>
</feature>
<feature type="domain" description="Glutamine amidotransferase type-2" evidence="12">
    <location>
        <begin position="12"/>
        <end position="230"/>
    </location>
</feature>
<evidence type="ECO:0000256" key="8">
    <source>
        <dbReference type="PIRNR" id="PIRNR000485"/>
    </source>
</evidence>
<feature type="active site" description="Nucleophile" evidence="7 9">
    <location>
        <position position="12"/>
    </location>
</feature>
<feature type="binding site" evidence="7 11">
    <location>
        <position position="246"/>
    </location>
    <ligand>
        <name>[4Fe-4S] cluster</name>
        <dbReference type="ChEBI" id="CHEBI:49883"/>
    </ligand>
</feature>
<keyword evidence="14" id="KW-1185">Reference proteome</keyword>
<keyword evidence="7 11" id="KW-0411">Iron-sulfur</keyword>
<evidence type="ECO:0000256" key="6">
    <source>
        <dbReference type="ARBA" id="ARBA00022962"/>
    </source>
</evidence>
<evidence type="ECO:0000313" key="14">
    <source>
        <dbReference type="Proteomes" id="UP000002892"/>
    </source>
</evidence>
<proteinExistence type="inferred from homology"/>
<dbReference type="Gene3D" id="3.60.20.10">
    <property type="entry name" value="Glutamine Phosphoribosylpyrophosphate, subunit 1, domain 1"/>
    <property type="match status" value="1"/>
</dbReference>
<dbReference type="eggNOG" id="COG0034">
    <property type="taxonomic scope" value="Bacteria"/>
</dbReference>
<dbReference type="InterPro" id="IPR035584">
    <property type="entry name" value="PurF_N"/>
</dbReference>
<dbReference type="GO" id="GO:0000287">
    <property type="term" value="F:magnesium ion binding"/>
    <property type="evidence" value="ECO:0007669"/>
    <property type="project" value="UniProtKB-UniRule"/>
</dbReference>
<evidence type="ECO:0000259" key="12">
    <source>
        <dbReference type="PROSITE" id="PS51278"/>
    </source>
</evidence>
<dbReference type="GO" id="GO:0004044">
    <property type="term" value="F:amidophosphoribosyltransferase activity"/>
    <property type="evidence" value="ECO:0007669"/>
    <property type="project" value="UniProtKB-UniRule"/>
</dbReference>
<evidence type="ECO:0000256" key="2">
    <source>
        <dbReference type="ARBA" id="ARBA00010138"/>
    </source>
</evidence>
<gene>
    <name evidence="7" type="primary">purF</name>
    <name evidence="13" type="ordered locus">Desaci_2484</name>
</gene>
<dbReference type="KEGG" id="dai:Desaci_2484"/>
<comment type="pathway">
    <text evidence="1 7 8">Purine metabolism; IMP biosynthesis via de novo pathway; N(1)-(5-phospho-D-ribosyl)glycinamide from 5-phospho-alpha-D-ribose 1-diphosphate: step 1/2.</text>
</comment>
<evidence type="ECO:0000256" key="4">
    <source>
        <dbReference type="ARBA" id="ARBA00022679"/>
    </source>
</evidence>
<dbReference type="Pfam" id="PF13522">
    <property type="entry name" value="GATase_6"/>
    <property type="match status" value="1"/>
</dbReference>
<comment type="catalytic activity">
    <reaction evidence="7 8">
        <text>5-phospho-beta-D-ribosylamine + L-glutamate + diphosphate = 5-phospho-alpha-D-ribose 1-diphosphate + L-glutamine + H2O</text>
        <dbReference type="Rhea" id="RHEA:14905"/>
        <dbReference type="ChEBI" id="CHEBI:15377"/>
        <dbReference type="ChEBI" id="CHEBI:29985"/>
        <dbReference type="ChEBI" id="CHEBI:33019"/>
        <dbReference type="ChEBI" id="CHEBI:58017"/>
        <dbReference type="ChEBI" id="CHEBI:58359"/>
        <dbReference type="ChEBI" id="CHEBI:58681"/>
        <dbReference type="EC" id="2.4.2.14"/>
    </reaction>
</comment>
<dbReference type="EMBL" id="CP003639">
    <property type="protein sequence ID" value="AFM41430.1"/>
    <property type="molecule type" value="Genomic_DNA"/>
</dbReference>
<dbReference type="HOGENOM" id="CLU_022389_3_1_9"/>
<dbReference type="PROSITE" id="PS51278">
    <property type="entry name" value="GATASE_TYPE_2"/>
    <property type="match status" value="1"/>
</dbReference>
<dbReference type="AlphaFoldDB" id="I4D6K6"/>
<organism evidence="13 14">
    <name type="scientific">Desulfosporosinus acidiphilus (strain DSM 22704 / JCM 16185 / SJ4)</name>
    <dbReference type="NCBI Taxonomy" id="646529"/>
    <lineage>
        <taxon>Bacteria</taxon>
        <taxon>Bacillati</taxon>
        <taxon>Bacillota</taxon>
        <taxon>Clostridia</taxon>
        <taxon>Eubacteriales</taxon>
        <taxon>Desulfitobacteriaceae</taxon>
        <taxon>Desulfosporosinus</taxon>
    </lineage>
</organism>